<proteinExistence type="predicted"/>
<dbReference type="Proteomes" id="UP000661077">
    <property type="component" value="Unassembled WGS sequence"/>
</dbReference>
<name>A0ABS1WXU5_9GAMM</name>
<comment type="caution">
    <text evidence="1">The sequence shown here is derived from an EMBL/GenBank/DDBJ whole genome shotgun (WGS) entry which is preliminary data.</text>
</comment>
<evidence type="ECO:0000313" key="1">
    <source>
        <dbReference type="EMBL" id="MBM0105798.1"/>
    </source>
</evidence>
<accession>A0ABS1WXU5</accession>
<evidence type="ECO:0000313" key="2">
    <source>
        <dbReference type="Proteomes" id="UP000661077"/>
    </source>
</evidence>
<gene>
    <name evidence="1" type="ORF">JM946_13740</name>
</gene>
<reference evidence="1 2" key="1">
    <citation type="journal article" date="2021" name="Int. J. Syst. Evol. Microbiol.">
        <title>Steroidobacter gossypii sp. nov., isolated from soil of cotton cropping field.</title>
        <authorList>
            <person name="Huang R."/>
            <person name="Yang S."/>
            <person name="Zhen C."/>
            <person name="Liu W."/>
        </authorList>
    </citation>
    <scope>NUCLEOTIDE SEQUENCE [LARGE SCALE GENOMIC DNA]</scope>
    <source>
        <strain evidence="1 2">S1-65</strain>
    </source>
</reference>
<protein>
    <submittedName>
        <fullName evidence="1">Uncharacterized protein</fullName>
    </submittedName>
</protein>
<organism evidence="1 2">
    <name type="scientific">Steroidobacter gossypii</name>
    <dbReference type="NCBI Taxonomy" id="2805490"/>
    <lineage>
        <taxon>Bacteria</taxon>
        <taxon>Pseudomonadati</taxon>
        <taxon>Pseudomonadota</taxon>
        <taxon>Gammaproteobacteria</taxon>
        <taxon>Steroidobacterales</taxon>
        <taxon>Steroidobacteraceae</taxon>
        <taxon>Steroidobacter</taxon>
    </lineage>
</organism>
<keyword evidence="2" id="KW-1185">Reference proteome</keyword>
<sequence length="200" mass="22722">MSNQDGHRAELRHLLGLIRALNCRGLELMAQLARSDAAPAPPAISRNLALWRGLDRSARERAANQPVLLLDVRFSDAMWWRWACERRPLERKPGAQGYFSPRVAAELMRETITLAWIIARADHGLASILCGMVPAVTRVVSSLDPAQIEQLADQHHRHLRLRFDDLPSYWRMHLKISGSKPILEVPTVETLSEIRQQSLF</sequence>
<dbReference type="EMBL" id="JAEVLS010000002">
    <property type="protein sequence ID" value="MBM0105798.1"/>
    <property type="molecule type" value="Genomic_DNA"/>
</dbReference>